<organism evidence="1 2">
    <name type="scientific">Platanthera zijinensis</name>
    <dbReference type="NCBI Taxonomy" id="2320716"/>
    <lineage>
        <taxon>Eukaryota</taxon>
        <taxon>Viridiplantae</taxon>
        <taxon>Streptophyta</taxon>
        <taxon>Embryophyta</taxon>
        <taxon>Tracheophyta</taxon>
        <taxon>Spermatophyta</taxon>
        <taxon>Magnoliopsida</taxon>
        <taxon>Liliopsida</taxon>
        <taxon>Asparagales</taxon>
        <taxon>Orchidaceae</taxon>
        <taxon>Orchidoideae</taxon>
        <taxon>Orchideae</taxon>
        <taxon>Orchidinae</taxon>
        <taxon>Platanthera</taxon>
    </lineage>
</organism>
<sequence length="153" mass="17029">MFSINDMGFITLEKNGVTLDLLGGDIYSDRIIAIQVPSLVFLLIDLSSMLSMFYISSLTCLSTQEAYQSMASALSEADGFDYTDPEELELLVATLIDLDAMDSKSSVSLLMECSSSPDVSTSVSFTFLVRSERKRQFHRYSSRSYISLHDETV</sequence>
<gene>
    <name evidence="1" type="ORF">KSP39_PZI002971</name>
</gene>
<name>A0AAP0BY16_9ASPA</name>
<accession>A0AAP0BY16</accession>
<reference evidence="1 2" key="1">
    <citation type="journal article" date="2022" name="Nat. Plants">
        <title>Genomes of leafy and leafless Platanthera orchids illuminate the evolution of mycoheterotrophy.</title>
        <authorList>
            <person name="Li M.H."/>
            <person name="Liu K.W."/>
            <person name="Li Z."/>
            <person name="Lu H.C."/>
            <person name="Ye Q.L."/>
            <person name="Zhang D."/>
            <person name="Wang J.Y."/>
            <person name="Li Y.F."/>
            <person name="Zhong Z.M."/>
            <person name="Liu X."/>
            <person name="Yu X."/>
            <person name="Liu D.K."/>
            <person name="Tu X.D."/>
            <person name="Liu B."/>
            <person name="Hao Y."/>
            <person name="Liao X.Y."/>
            <person name="Jiang Y.T."/>
            <person name="Sun W.H."/>
            <person name="Chen J."/>
            <person name="Chen Y.Q."/>
            <person name="Ai Y."/>
            <person name="Zhai J.W."/>
            <person name="Wu S.S."/>
            <person name="Zhou Z."/>
            <person name="Hsiao Y.Y."/>
            <person name="Wu W.L."/>
            <person name="Chen Y.Y."/>
            <person name="Lin Y.F."/>
            <person name="Hsu J.L."/>
            <person name="Li C.Y."/>
            <person name="Wang Z.W."/>
            <person name="Zhao X."/>
            <person name="Zhong W.Y."/>
            <person name="Ma X.K."/>
            <person name="Ma L."/>
            <person name="Huang J."/>
            <person name="Chen G.Z."/>
            <person name="Huang M.Z."/>
            <person name="Huang L."/>
            <person name="Peng D.H."/>
            <person name="Luo Y.B."/>
            <person name="Zou S.Q."/>
            <person name="Chen S.P."/>
            <person name="Lan S."/>
            <person name="Tsai W.C."/>
            <person name="Van de Peer Y."/>
            <person name="Liu Z.J."/>
        </authorList>
    </citation>
    <scope>NUCLEOTIDE SEQUENCE [LARGE SCALE GENOMIC DNA]</scope>
    <source>
        <strain evidence="1">Lor287</strain>
    </source>
</reference>
<dbReference type="GO" id="GO:0009507">
    <property type="term" value="C:chloroplast"/>
    <property type="evidence" value="ECO:0007669"/>
    <property type="project" value="TreeGrafter"/>
</dbReference>
<dbReference type="PANTHER" id="PTHR36725:SF1">
    <property type="entry name" value="SENESCENCE-ASSOCIATED PROTEIN AAF, CHLOROLPLASTIC"/>
    <property type="match status" value="1"/>
</dbReference>
<dbReference type="GO" id="GO:0034599">
    <property type="term" value="P:cellular response to oxidative stress"/>
    <property type="evidence" value="ECO:0007669"/>
    <property type="project" value="TreeGrafter"/>
</dbReference>
<dbReference type="InterPro" id="IPR044973">
    <property type="entry name" value="AAF-like"/>
</dbReference>
<dbReference type="EMBL" id="JBBWWQ010000003">
    <property type="protein sequence ID" value="KAK8952311.1"/>
    <property type="molecule type" value="Genomic_DNA"/>
</dbReference>
<evidence type="ECO:0000313" key="1">
    <source>
        <dbReference type="EMBL" id="KAK8952311.1"/>
    </source>
</evidence>
<keyword evidence="2" id="KW-1185">Reference proteome</keyword>
<proteinExistence type="predicted"/>
<evidence type="ECO:0000313" key="2">
    <source>
        <dbReference type="Proteomes" id="UP001418222"/>
    </source>
</evidence>
<dbReference type="AlphaFoldDB" id="A0AAP0BY16"/>
<comment type="caution">
    <text evidence="1">The sequence shown here is derived from an EMBL/GenBank/DDBJ whole genome shotgun (WGS) entry which is preliminary data.</text>
</comment>
<dbReference type="Proteomes" id="UP001418222">
    <property type="component" value="Unassembled WGS sequence"/>
</dbReference>
<protein>
    <submittedName>
        <fullName evidence="1">Uncharacterized protein</fullName>
    </submittedName>
</protein>
<dbReference type="GO" id="GO:0010150">
    <property type="term" value="P:leaf senescence"/>
    <property type="evidence" value="ECO:0007669"/>
    <property type="project" value="InterPro"/>
</dbReference>
<dbReference type="PANTHER" id="PTHR36725">
    <property type="entry name" value="SENESCENCE-ASSOCIATED PROTEIN AAF, CHLOROLPLASTIC"/>
    <property type="match status" value="1"/>
</dbReference>